<keyword evidence="3" id="KW-0445">Lipid transport</keyword>
<dbReference type="Proteomes" id="UP000192578">
    <property type="component" value="Unassembled WGS sequence"/>
</dbReference>
<dbReference type="GO" id="GO:0045053">
    <property type="term" value="P:protein retention in Golgi apparatus"/>
    <property type="evidence" value="ECO:0007669"/>
    <property type="project" value="TreeGrafter"/>
</dbReference>
<evidence type="ECO:0000313" key="11">
    <source>
        <dbReference type="Proteomes" id="UP000192578"/>
    </source>
</evidence>
<comment type="caution">
    <text evidence="10">The sequence shown here is derived from an EMBL/GenBank/DDBJ whole genome shotgun (WGS) entry which is preliminary data.</text>
</comment>
<feature type="region of interest" description="Disordered" evidence="5">
    <location>
        <begin position="1568"/>
        <end position="1598"/>
    </location>
</feature>
<dbReference type="Pfam" id="PF25033">
    <property type="entry name" value="VPS13_M"/>
    <property type="match status" value="1"/>
</dbReference>
<evidence type="ECO:0000256" key="4">
    <source>
        <dbReference type="SAM" id="Coils"/>
    </source>
</evidence>
<dbReference type="EMBL" id="MTYJ01000015">
    <property type="protein sequence ID" value="OQV22887.1"/>
    <property type="molecule type" value="Genomic_DNA"/>
</dbReference>
<feature type="domain" description="Chorein N-terminal" evidence="6">
    <location>
        <begin position="2"/>
        <end position="865"/>
    </location>
</feature>
<dbReference type="Pfam" id="PF12624">
    <property type="entry name" value="VPS13_N"/>
    <property type="match status" value="1"/>
</dbReference>
<keyword evidence="2" id="KW-0813">Transport</keyword>
<accession>A0A1W0X5L9</accession>
<proteinExistence type="inferred from homology"/>
<dbReference type="InterPro" id="IPR026847">
    <property type="entry name" value="VPS13"/>
</dbReference>
<feature type="domain" description="Intermembrane lipid transfer protein VPS13-like C-terminal" evidence="9">
    <location>
        <begin position="3162"/>
        <end position="3276"/>
    </location>
</feature>
<evidence type="ECO:0000259" key="6">
    <source>
        <dbReference type="Pfam" id="PF12624"/>
    </source>
</evidence>
<dbReference type="InterPro" id="IPR009543">
    <property type="entry name" value="VPS13_VAB"/>
</dbReference>
<sequence length="3316" mass="369886">MVLESIVAELLNRYLGDFVVNLDPKQLNLGIWGGDVKLSNLQLKSSALDDLDLPFKITHGRLSNLVLKIPWKNLYKQPVVVTVSGLYLVAVPKTGVVYNKEKEEKEVIEAKQRQLRRLEDAKKLHKGAGDAAAAQNDSFVEKMAQTIIKNLQVDVSDIHIRFEDRFTSPTTPFACGVTLKKLRFVTTEESWKDLGNVVTDASKFIYKLVTVEALSLYWTPALRLSFDDMNEEELMNAFKENIAEKDKIPSSLAYILEPIHLACNLRLNPKPELDGSDFQIPKIDLRLNMEALALSLSRRQYEGIVLFADALDTMTLKSKYRKYMPSDHPVKQGLNAKEWWQYAKRCVLEADVKPRLEGWSWSHIKVHREKLRRYRILYATKLVNAKPAQNVLDELEILERELSIFNILLMRQQAELDAKKLKPTVQEQKTGWFGWMTGRGKQPEIGEGDLEKKLADIMTPEEKKKLYEAIDYKEGGPIAMYPTTFVENRFDFKLNTLALSVVDDAEDERSSVLVIALNDVQSQLEQRPSAGGLKVNAAIKGFNILGTDKQARRPELMSPVLQDGLPTSSLLEVLFETKPQDIEKEYRLNVVASPVKAIYDAETINDIAKFFKPPESLQLKQLQVTAAAKFQELRESSTAGLRYALEVHKEIDLDIHLNASYFIVPENGIYTVTATKLIVDLGDIRIGNIDVPDRALKRGEENMEKLEASLYDKYSVAIQKIQIIFAKAGENWEAARKAGSTPLHILQPLSCALEIHQCILQNDPKRPMLRMIGELPSIAIHITEERVLQLCRLALSVPLPESAPEAPSDVSKDVFKKALQREAMSMARSNKDLKVAQGFFLENSMQDEGYQNSLQSEELESTAGKEEIFFDAATKSPKAKRRKSFHNTPSFKSVDTNFTSFHMQFRLTEVSLSIYRGRSEIPLVKCVLADLITEVYTRTFDMEVGLALVDLVMDYTRPSTRETVKMLRRHQGKDDNVKGVLLRLDYIGSKSNAPDFSTNYNNTLMRLNADFVGMDIVLDREGLVEMKQFATELQEQVNALIPTKTEVRQTMDEPDIPKDQSEQTILVGLKSPGVIQMDITAKLHMLTLSLQTGRKELAFCALKDISAHVVSDSEKMDVVAQLKRIKLKYPLALGLYPHIIRSVSDEVLAFHYIGYTAPAIKTDVNSHDMSIQLTLGAVEIVFLNKFVVEILDFAAGFSTAQAKLKEATSAATETAMQSLQSAYSDAVRIKMDISIRAPVVIMPQNSRSNNALLVDLGTLVLSNRFVMTPEHAVMENLKLTFAAVKFSRITVLSNQTIIKEVPLLYQPQAMEISVVRNLSTMWFTGAPDITVVGGLNSLELRLSKFDYTILMAVLAENFAESSPPAPPPPPRSPVDISPLVTHSTTSQGQVPAVKPIESPVKVPPTDSRLTKIKVDFLIGKISAKLYLIDLPDIKQMQQLEQTEALCGAEIIGMDAQVVMFNDNSMVVNATLGNITLDDLRAKSQNRPHRMLERKRLNVPGNIDHSKMLAFTLQQFPNSDKTIDVIVANIQCNLAMSFYLGLLEFITPVAQDADKPVFEISEVGTSVSSDSLHAPGGLKRHPSRSSPKEVTPTKAATQSAPPVGIMRINVSVEHPEIILIENASLKDSRILVLKTELSFKMTVTPDTSNMDLACNQLQVFLTTYEKRTELLKQILLPVEIGLHGSTPFGGNQKLAISMGYINLTISPVAVQTILGVLSSMGQTGSEEIKVVATENHGDLWKPKPIDKDSHWFLDDNADEEWLEMSVEQAIDTVVDDVFSAGDQLTLNTESIVVVLETTYGLRTVPMLLVEAKLNCNIEDFSRKMHLTGLLELEVAYYNDAFDVWEPLLEPVEDIKAYRPWQAQLEVRKNITANENVQALARMAASANASGTQLAAVGAVRRRSSGSLTASSSVTSVSEATDALKRTAAMTVSLSSLDSLQLTVSKRTLDVLSKMGESFTSAISSQEMMKVTVFSAPYVIYNDTGLDLLVTMTGTLQFGDPAQKEYLVKQGEKVDLFLVDASQQLTASVLKMQERMSVRPPTIQVKVGEKTAEILVSRAETRFFFIENPKDHSKPFRLIAEIQSEMGHKEIILRSTMQVENMLPTAVSLFYSHAGKIHDLGVITAGGIFNVPISLVQNNELVSLIYKPLDYEHVSLSEGISLEKIVMMANDAQEKLLKCTAVKQSPAEKIDDFYFNAYCKYTNVRYNNTHTVTPNSRLYQVFLKPVFSVCNLLPVPVHLQVEGTLEEGATLSPGGSASVCNARVNEGNLVFRIDNFGEQSWFGKVAISSLLEEMVPITMTGQGDTFNLGLRNVKEQGTTFLSIYAPVWIMNKTGLSLSYKDPIIHHRPDMFTLPILFGGKTLNSKKRVAVKAEDSEWSEKFSLDTVGSSGTLSCPKLDGTLAYEFGVSIKASAAVLTRLVVITPYHLFNNNADVDLMIREEHADGKWVTLPKNSTQPFWPQYLSKNISVKIAGSGENKETTTVFRYDIMQTILLRLDGSSYGGIYVQTHVSESNVTCSLSLYRPGTATALLINDTRFSLTYKQVGDEMEHLIAPQCQQLFTWPHPALPIKERNFVWSVTKEENKPLDLNRDDAGICYVDGSPPIFWVAFLDGVQRVLLFTDRQIVAIQCSRSLENEISNIEINLSLDAIGLSLVHNTIKREVLYIGIVSPGPIWMGRKTDRTTKKLKPMTGAESAALESAYQQHLIVRERDSRISGKATNSSIVIQEGEYEISFDSTGPALMTKPRPREIQRTHQPGLWCRVRRSDHHNQFHLKMHRIQLDNPIMGSRYPVVMYPVPLPSTADYKPFIEVSVVLRSAENSAVTQYKLLTTLIQEFEFRLDQAFLNGIIGMFSADVTNSFQERTKMLERFRSGDLAEVNRNLVETVAKGQGEEGQAYYERLMLQPIKIHLSFSLTGGHVEKKSGFQMPAEFITLFIKSIGVSVTEANDVILKLGTFERDYQFYTQAQLVAQVQGHYVSQVMKQLYVLVFGLDILGNPFGLLRGVTDGVKDLFYEPYLGAVEGPDEFMAGMSTGLKNFVGGTLGGTMGAVGRVTGTLGRAMAALSFDQEFQERRQAELNRNTGDFAGGMASSGRHLVSGFVEGVTGVVRRPMEGAKEEGLEGFVKGLGKGLLGFVARPTTGIIDFASGSLNTIGRAVKGDTTVQWLRMPRFIPSDGIIRPYNVHQAEGGLIFKHLKNGEYAKTDEYISHLITSRDRRYILMLTHKRVFCLEKGDVIHDWNIDWNFTIDQMPQPPKLDDKGLCVYVTDDDSGKPLGGLFSRTKKSKRVFIEDRDSGKWFCNKVQALWNIAHGPPPPSSTKS</sequence>
<keyword evidence="4" id="KW-0175">Coiled coil</keyword>
<dbReference type="GO" id="GO:0006869">
    <property type="term" value="P:lipid transport"/>
    <property type="evidence" value="ECO:0007669"/>
    <property type="project" value="UniProtKB-KW"/>
</dbReference>
<organism evidence="10 11">
    <name type="scientific">Hypsibius exemplaris</name>
    <name type="common">Freshwater tardigrade</name>
    <dbReference type="NCBI Taxonomy" id="2072580"/>
    <lineage>
        <taxon>Eukaryota</taxon>
        <taxon>Metazoa</taxon>
        <taxon>Ecdysozoa</taxon>
        <taxon>Tardigrada</taxon>
        <taxon>Eutardigrada</taxon>
        <taxon>Parachela</taxon>
        <taxon>Hypsibioidea</taxon>
        <taxon>Hypsibiidae</taxon>
        <taxon>Hypsibius</taxon>
    </lineage>
</organism>
<dbReference type="InterPro" id="IPR026854">
    <property type="entry name" value="VPS13_N"/>
</dbReference>
<dbReference type="Pfam" id="PF25037">
    <property type="entry name" value="VPS13_C"/>
    <property type="match status" value="1"/>
</dbReference>
<evidence type="ECO:0000256" key="3">
    <source>
        <dbReference type="ARBA" id="ARBA00023055"/>
    </source>
</evidence>
<evidence type="ECO:0000256" key="2">
    <source>
        <dbReference type="ARBA" id="ARBA00022448"/>
    </source>
</evidence>
<dbReference type="InterPro" id="IPR056747">
    <property type="entry name" value="VPS13-like_M"/>
</dbReference>
<evidence type="ECO:0000313" key="10">
    <source>
        <dbReference type="EMBL" id="OQV22887.1"/>
    </source>
</evidence>
<reference evidence="11" key="1">
    <citation type="submission" date="2017-01" db="EMBL/GenBank/DDBJ databases">
        <title>Comparative genomics of anhydrobiosis in the tardigrade Hypsibius dujardini.</title>
        <authorList>
            <person name="Yoshida Y."/>
            <person name="Koutsovoulos G."/>
            <person name="Laetsch D."/>
            <person name="Stevens L."/>
            <person name="Kumar S."/>
            <person name="Horikawa D."/>
            <person name="Ishino K."/>
            <person name="Komine S."/>
            <person name="Tomita M."/>
            <person name="Blaxter M."/>
            <person name="Arakawa K."/>
        </authorList>
    </citation>
    <scope>NUCLEOTIDE SEQUENCE [LARGE SCALE GENOMIC DNA]</scope>
    <source>
        <strain evidence="11">Z151</strain>
    </source>
</reference>
<comment type="similarity">
    <text evidence="1">Belongs to the VPS13 family.</text>
</comment>
<evidence type="ECO:0000256" key="1">
    <source>
        <dbReference type="ARBA" id="ARBA00006545"/>
    </source>
</evidence>
<dbReference type="GO" id="GO:0006623">
    <property type="term" value="P:protein targeting to vacuole"/>
    <property type="evidence" value="ECO:0007669"/>
    <property type="project" value="TreeGrafter"/>
</dbReference>
<evidence type="ECO:0000259" key="8">
    <source>
        <dbReference type="Pfam" id="PF25036"/>
    </source>
</evidence>
<dbReference type="Pfam" id="PF25036">
    <property type="entry name" value="VPS13_VAB"/>
    <property type="match status" value="1"/>
</dbReference>
<feature type="coiled-coil region" evidence="4">
    <location>
        <begin position="98"/>
        <end position="128"/>
    </location>
</feature>
<dbReference type="InterPro" id="IPR056748">
    <property type="entry name" value="VPS13-like_C"/>
</dbReference>
<evidence type="ECO:0000259" key="7">
    <source>
        <dbReference type="Pfam" id="PF25033"/>
    </source>
</evidence>
<gene>
    <name evidence="10" type="ORF">BV898_03318</name>
</gene>
<dbReference type="PANTHER" id="PTHR16166">
    <property type="entry name" value="VACUOLAR PROTEIN SORTING-ASSOCIATED PROTEIN VPS13"/>
    <property type="match status" value="1"/>
</dbReference>
<feature type="domain" description="Vacuolar protein sorting-associated protein 13 VPS13 adaptor binding" evidence="8">
    <location>
        <begin position="2047"/>
        <end position="2517"/>
    </location>
</feature>
<feature type="domain" description="VPS13-like middle region" evidence="7">
    <location>
        <begin position="1103"/>
        <end position="1872"/>
    </location>
</feature>
<keyword evidence="11" id="KW-1185">Reference proteome</keyword>
<evidence type="ECO:0000259" key="9">
    <source>
        <dbReference type="Pfam" id="PF25037"/>
    </source>
</evidence>
<dbReference type="OrthoDB" id="428159at2759"/>
<evidence type="ECO:0000256" key="5">
    <source>
        <dbReference type="SAM" id="MobiDB-lite"/>
    </source>
</evidence>
<name>A0A1W0X5L9_HYPEX</name>
<dbReference type="PANTHER" id="PTHR16166:SF93">
    <property type="entry name" value="INTERMEMBRANE LIPID TRANSFER PROTEIN VPS13"/>
    <property type="match status" value="1"/>
</dbReference>
<protein>
    <submittedName>
        <fullName evidence="10">Vacuolar protein sorting-associated protein 13A</fullName>
    </submittedName>
</protein>